<evidence type="ECO:0000256" key="7">
    <source>
        <dbReference type="SAM" id="MobiDB-lite"/>
    </source>
</evidence>
<feature type="region of interest" description="Disordered" evidence="7">
    <location>
        <begin position="387"/>
        <end position="457"/>
    </location>
</feature>
<dbReference type="GO" id="GO:0003700">
    <property type="term" value="F:DNA-binding transcription factor activity"/>
    <property type="evidence" value="ECO:0007669"/>
    <property type="project" value="InterPro"/>
</dbReference>
<feature type="region of interest" description="Disordered" evidence="7">
    <location>
        <begin position="218"/>
        <end position="247"/>
    </location>
</feature>
<dbReference type="Pfam" id="PF00249">
    <property type="entry name" value="Myb_DNA-binding"/>
    <property type="match status" value="1"/>
</dbReference>
<comment type="subcellular location">
    <subcellularLocation>
        <location evidence="1">Nucleus</location>
    </subcellularLocation>
</comment>
<dbReference type="InterPro" id="IPR017930">
    <property type="entry name" value="Myb_dom"/>
</dbReference>
<proteinExistence type="predicted"/>
<keyword evidence="10" id="KW-1185">Reference proteome</keyword>
<feature type="compositionally biased region" description="Polar residues" evidence="7">
    <location>
        <begin position="389"/>
        <end position="398"/>
    </location>
</feature>
<protein>
    <recommendedName>
        <fullName evidence="8">HTH myb-type domain-containing protein</fullName>
    </recommendedName>
</protein>
<dbReference type="NCBIfam" id="TIGR01557">
    <property type="entry name" value="myb_SHAQKYF"/>
    <property type="match status" value="1"/>
</dbReference>
<feature type="region of interest" description="Disordered" evidence="7">
    <location>
        <begin position="113"/>
        <end position="168"/>
    </location>
</feature>
<feature type="compositionally biased region" description="Basic and acidic residues" evidence="7">
    <location>
        <begin position="399"/>
        <end position="416"/>
    </location>
</feature>
<dbReference type="FunFam" id="1.10.10.60:FF:000002">
    <property type="entry name" value="Myb family transcription factor"/>
    <property type="match status" value="1"/>
</dbReference>
<dbReference type="PANTHER" id="PTHR31003">
    <property type="entry name" value="MYB FAMILY TRANSCRIPTION FACTOR"/>
    <property type="match status" value="1"/>
</dbReference>
<dbReference type="AlphaFoldDB" id="A0A4S4EVX5"/>
<dbReference type="PANTHER" id="PTHR31003:SF19">
    <property type="entry name" value="MYB FAMILY TRANSCRIPTION FACTOR EFM"/>
    <property type="match status" value="1"/>
</dbReference>
<dbReference type="InterPro" id="IPR009057">
    <property type="entry name" value="Homeodomain-like_sf"/>
</dbReference>
<dbReference type="EMBL" id="SDRB02001563">
    <property type="protein sequence ID" value="THG21133.1"/>
    <property type="molecule type" value="Genomic_DNA"/>
</dbReference>
<evidence type="ECO:0000256" key="2">
    <source>
        <dbReference type="ARBA" id="ARBA00023015"/>
    </source>
</evidence>
<evidence type="ECO:0000256" key="1">
    <source>
        <dbReference type="ARBA" id="ARBA00004123"/>
    </source>
</evidence>
<comment type="caution">
    <text evidence="9">The sequence shown here is derived from an EMBL/GenBank/DDBJ whole genome shotgun (WGS) entry which is preliminary data.</text>
</comment>
<dbReference type="GO" id="GO:0003677">
    <property type="term" value="F:DNA binding"/>
    <property type="evidence" value="ECO:0007669"/>
    <property type="project" value="UniProtKB-KW"/>
</dbReference>
<dbReference type="PROSITE" id="PS51294">
    <property type="entry name" value="HTH_MYB"/>
    <property type="match status" value="1"/>
</dbReference>
<dbReference type="STRING" id="542762.A0A4S4EVX5"/>
<gene>
    <name evidence="9" type="ORF">TEA_004126</name>
</gene>
<keyword evidence="2" id="KW-0805">Transcription regulation</keyword>
<feature type="compositionally biased region" description="Low complexity" evidence="7">
    <location>
        <begin position="218"/>
        <end position="240"/>
    </location>
</feature>
<dbReference type="Gene3D" id="1.10.10.60">
    <property type="entry name" value="Homeodomain-like"/>
    <property type="match status" value="1"/>
</dbReference>
<keyword evidence="5" id="KW-0539">Nucleus</keyword>
<feature type="coiled-coil region" evidence="6">
    <location>
        <begin position="36"/>
        <end position="81"/>
    </location>
</feature>
<keyword evidence="4" id="KW-0804">Transcription</keyword>
<dbReference type="Pfam" id="PF26575">
    <property type="entry name" value="HHO5_N"/>
    <property type="match status" value="1"/>
</dbReference>
<dbReference type="InterPro" id="IPR006447">
    <property type="entry name" value="Myb_dom_plants"/>
</dbReference>
<keyword evidence="3" id="KW-0238">DNA-binding</keyword>
<name>A0A4S4EVX5_CAMSN</name>
<dbReference type="GO" id="GO:0005634">
    <property type="term" value="C:nucleus"/>
    <property type="evidence" value="ECO:0007669"/>
    <property type="project" value="UniProtKB-SubCell"/>
</dbReference>
<sequence length="457" mass="50295">MMASPSELSLDCKPHHHSYSMLLKSLGDHTDHTQNLEDFLSQLEEERLKIDAFKRELPLCMQLLTNAMETSRQQLQTYRANQGPPRPVLEEFIPLKHSSSVYSEKANMFDLWSQASDGPKPQSAKTSPKETEIGFGGSPPKLALDNKPRNGGAFHPFSKERKYSCPSPTLRSLPDLALASVDEEMEDKKCSEVDNGITCSRRENLGKPRTGVIEQVQGGSVQTDTQTTTVGTGTTTTTSQTHRKARRCWSPELHRRFVNALQVLGGSQVATPKQIRELMKVDGLTNDEVKSHLQKYRLHTRRPCPSPQAAGIAPPPVVFLGGIWVPSEYATAAAAAHGGAPPTLYGALPTTHASPHYCPQPLPQEFYTAPPPQQLHHHTLHHQLHMYKASSQNQSSPDSDVREAGDRSESIEDGKSESNSWKGDSGGENGSGGERKGLAILREEGEESNESEITLKF</sequence>
<evidence type="ECO:0000256" key="3">
    <source>
        <dbReference type="ARBA" id="ARBA00023125"/>
    </source>
</evidence>
<feature type="domain" description="HTH myb-type" evidence="8">
    <location>
        <begin position="241"/>
        <end position="301"/>
    </location>
</feature>
<evidence type="ECO:0000313" key="10">
    <source>
        <dbReference type="Proteomes" id="UP000306102"/>
    </source>
</evidence>
<dbReference type="SUPFAM" id="SSF46689">
    <property type="entry name" value="Homeodomain-like"/>
    <property type="match status" value="1"/>
</dbReference>
<dbReference type="InterPro" id="IPR001005">
    <property type="entry name" value="SANT/Myb"/>
</dbReference>
<accession>A0A4S4EVX5</accession>
<evidence type="ECO:0000313" key="9">
    <source>
        <dbReference type="EMBL" id="THG21133.1"/>
    </source>
</evidence>
<organism evidence="9 10">
    <name type="scientific">Camellia sinensis var. sinensis</name>
    <name type="common">China tea</name>
    <dbReference type="NCBI Taxonomy" id="542762"/>
    <lineage>
        <taxon>Eukaryota</taxon>
        <taxon>Viridiplantae</taxon>
        <taxon>Streptophyta</taxon>
        <taxon>Embryophyta</taxon>
        <taxon>Tracheophyta</taxon>
        <taxon>Spermatophyta</taxon>
        <taxon>Magnoliopsida</taxon>
        <taxon>eudicotyledons</taxon>
        <taxon>Gunneridae</taxon>
        <taxon>Pentapetalae</taxon>
        <taxon>asterids</taxon>
        <taxon>Ericales</taxon>
        <taxon>Theaceae</taxon>
        <taxon>Camellia</taxon>
    </lineage>
</organism>
<evidence type="ECO:0000256" key="4">
    <source>
        <dbReference type="ARBA" id="ARBA00023163"/>
    </source>
</evidence>
<keyword evidence="6" id="KW-0175">Coiled coil</keyword>
<dbReference type="Proteomes" id="UP000306102">
    <property type="component" value="Unassembled WGS sequence"/>
</dbReference>
<dbReference type="InterPro" id="IPR058673">
    <property type="entry name" value="HHO5-like_N"/>
</dbReference>
<evidence type="ECO:0000256" key="6">
    <source>
        <dbReference type="SAM" id="Coils"/>
    </source>
</evidence>
<reference evidence="9 10" key="1">
    <citation type="journal article" date="2018" name="Proc. Natl. Acad. Sci. U.S.A.">
        <title>Draft genome sequence of Camellia sinensis var. sinensis provides insights into the evolution of the tea genome and tea quality.</title>
        <authorList>
            <person name="Wei C."/>
            <person name="Yang H."/>
            <person name="Wang S."/>
            <person name="Zhao J."/>
            <person name="Liu C."/>
            <person name="Gao L."/>
            <person name="Xia E."/>
            <person name="Lu Y."/>
            <person name="Tai Y."/>
            <person name="She G."/>
            <person name="Sun J."/>
            <person name="Cao H."/>
            <person name="Tong W."/>
            <person name="Gao Q."/>
            <person name="Li Y."/>
            <person name="Deng W."/>
            <person name="Jiang X."/>
            <person name="Wang W."/>
            <person name="Chen Q."/>
            <person name="Zhang S."/>
            <person name="Li H."/>
            <person name="Wu J."/>
            <person name="Wang P."/>
            <person name="Li P."/>
            <person name="Shi C."/>
            <person name="Zheng F."/>
            <person name="Jian J."/>
            <person name="Huang B."/>
            <person name="Shan D."/>
            <person name="Shi M."/>
            <person name="Fang C."/>
            <person name="Yue Y."/>
            <person name="Li F."/>
            <person name="Li D."/>
            <person name="Wei S."/>
            <person name="Han B."/>
            <person name="Jiang C."/>
            <person name="Yin Y."/>
            <person name="Xia T."/>
            <person name="Zhang Z."/>
            <person name="Bennetzen J.L."/>
            <person name="Zhao S."/>
            <person name="Wan X."/>
        </authorList>
    </citation>
    <scope>NUCLEOTIDE SEQUENCE [LARGE SCALE GENOMIC DNA]</scope>
    <source>
        <strain evidence="10">cv. Shuchazao</strain>
        <tissue evidence="9">Leaf</tissue>
    </source>
</reference>
<evidence type="ECO:0000256" key="5">
    <source>
        <dbReference type="ARBA" id="ARBA00023242"/>
    </source>
</evidence>
<dbReference type="InterPro" id="IPR044787">
    <property type="entry name" value="HHO5-like"/>
</dbReference>
<evidence type="ECO:0000259" key="8">
    <source>
        <dbReference type="PROSITE" id="PS51294"/>
    </source>
</evidence>
<feature type="compositionally biased region" description="Basic and acidic residues" evidence="7">
    <location>
        <begin position="433"/>
        <end position="443"/>
    </location>
</feature>